<dbReference type="Gene3D" id="3.90.230.10">
    <property type="entry name" value="Creatinase/methionine aminopeptidase superfamily"/>
    <property type="match status" value="1"/>
</dbReference>
<dbReference type="PANTHER" id="PTHR46112">
    <property type="entry name" value="AMINOPEPTIDASE"/>
    <property type="match status" value="1"/>
</dbReference>
<accession>A0A7C3RIY5</accession>
<dbReference type="InterPro" id="IPR000587">
    <property type="entry name" value="Creatinase_N"/>
</dbReference>
<protein>
    <submittedName>
        <fullName evidence="3">M24 family metallopeptidase</fullName>
    </submittedName>
</protein>
<evidence type="ECO:0000259" key="2">
    <source>
        <dbReference type="Pfam" id="PF01321"/>
    </source>
</evidence>
<dbReference type="InterPro" id="IPR036005">
    <property type="entry name" value="Creatinase/aminopeptidase-like"/>
</dbReference>
<comment type="caution">
    <text evidence="3">The sequence shown here is derived from an EMBL/GenBank/DDBJ whole genome shotgun (WGS) entry which is preliminary data.</text>
</comment>
<dbReference type="AlphaFoldDB" id="A0A7C3RIY5"/>
<dbReference type="CDD" id="cd01066">
    <property type="entry name" value="APP_MetAP"/>
    <property type="match status" value="1"/>
</dbReference>
<reference evidence="3" key="1">
    <citation type="journal article" date="2020" name="mSystems">
        <title>Genome- and Community-Level Interaction Insights into Carbon Utilization and Element Cycling Functions of Hydrothermarchaeota in Hydrothermal Sediment.</title>
        <authorList>
            <person name="Zhou Z."/>
            <person name="Liu Y."/>
            <person name="Xu W."/>
            <person name="Pan J."/>
            <person name="Luo Z.H."/>
            <person name="Li M."/>
        </authorList>
    </citation>
    <scope>NUCLEOTIDE SEQUENCE [LARGE SCALE GENOMIC DNA]</scope>
    <source>
        <strain evidence="3">SpSt-81</strain>
    </source>
</reference>
<sequence length="368" mass="42462">MERKQEVKIKLEKVRKFMEENKLSAMLIKKQPNFSWITAGGVNFVGIATEMGVTSVLITRNDQFVIANKIEARRMKDEEVGDIGFEVLEYEWYEDKEMEIVRNIVKNGEIGCDIVLPGTQFVENSFRKLRFELTEGEIERYIFLGEKLSRIVEEVLMYETKPGDTELEVAGKISAKLWKEGIEPTAFMVSSDERIKNYRHPISKNKKIEKYVMASVNARYKGLIATITRMVYFGNLPESLKKQYRDNVEIECIMIAKTKIGEEMRVSVLAAIEEYEKRGYKDEWKLHHQGGCIGYYPREIRVTPSTPDRILKNQAFCWNPSISGTKSEDGFIVTEKGLLMITKPIIFPTINLEIEGINFVRPDILVIS</sequence>
<evidence type="ECO:0000313" key="3">
    <source>
        <dbReference type="EMBL" id="HFX12699.1"/>
    </source>
</evidence>
<dbReference type="InterPro" id="IPR050659">
    <property type="entry name" value="Peptidase_M24B"/>
</dbReference>
<dbReference type="Pfam" id="PF01321">
    <property type="entry name" value="Creatinase_N"/>
    <property type="match status" value="1"/>
</dbReference>
<feature type="domain" description="Creatinase N-terminal" evidence="2">
    <location>
        <begin position="11"/>
        <end position="113"/>
    </location>
</feature>
<dbReference type="Gene3D" id="3.40.350.10">
    <property type="entry name" value="Creatinase/prolidase N-terminal domain"/>
    <property type="match status" value="1"/>
</dbReference>
<dbReference type="Pfam" id="PF00557">
    <property type="entry name" value="Peptidase_M24"/>
    <property type="match status" value="1"/>
</dbReference>
<dbReference type="SUPFAM" id="SSF55920">
    <property type="entry name" value="Creatinase/aminopeptidase"/>
    <property type="match status" value="1"/>
</dbReference>
<dbReference type="InterPro" id="IPR000994">
    <property type="entry name" value="Pept_M24"/>
</dbReference>
<proteinExistence type="predicted"/>
<dbReference type="SUPFAM" id="SSF53092">
    <property type="entry name" value="Creatinase/prolidase N-terminal domain"/>
    <property type="match status" value="1"/>
</dbReference>
<organism evidence="3">
    <name type="scientific">Dictyoglomus thermophilum</name>
    <dbReference type="NCBI Taxonomy" id="14"/>
    <lineage>
        <taxon>Bacteria</taxon>
        <taxon>Pseudomonadati</taxon>
        <taxon>Dictyoglomota</taxon>
        <taxon>Dictyoglomia</taxon>
        <taxon>Dictyoglomales</taxon>
        <taxon>Dictyoglomaceae</taxon>
        <taxon>Dictyoglomus</taxon>
    </lineage>
</organism>
<dbReference type="InterPro" id="IPR029149">
    <property type="entry name" value="Creatin/AminoP/Spt16_N"/>
</dbReference>
<gene>
    <name evidence="3" type="ORF">ENW00_00830</name>
</gene>
<evidence type="ECO:0000259" key="1">
    <source>
        <dbReference type="Pfam" id="PF00557"/>
    </source>
</evidence>
<dbReference type="EMBL" id="DTIN01000008">
    <property type="protein sequence ID" value="HFX12699.1"/>
    <property type="molecule type" value="Genomic_DNA"/>
</dbReference>
<name>A0A7C3RIY5_DICTH</name>
<feature type="domain" description="Peptidase M24" evidence="1">
    <location>
        <begin position="149"/>
        <end position="333"/>
    </location>
</feature>
<dbReference type="PANTHER" id="PTHR46112:SF3">
    <property type="entry name" value="AMINOPEPTIDASE YPDF"/>
    <property type="match status" value="1"/>
</dbReference>